<dbReference type="AlphaFoldDB" id="A0A858RL40"/>
<sequence length="57" mass="6105">MKTTRILLMIAGIIGLSNCTYVEPSDGTRSSSSTTTTTTDHLTGAESTTEETTTTYR</sequence>
<name>A0A858RL40_9BACT</name>
<accession>A0A858RL40</accession>
<dbReference type="EMBL" id="CP051774">
    <property type="protein sequence ID" value="QJE97455.1"/>
    <property type="molecule type" value="Genomic_DNA"/>
</dbReference>
<evidence type="ECO:0000313" key="3">
    <source>
        <dbReference type="Proteomes" id="UP000501812"/>
    </source>
</evidence>
<organism evidence="2 3">
    <name type="scientific">Luteolibacter luteus</name>
    <dbReference type="NCBI Taxonomy" id="2728835"/>
    <lineage>
        <taxon>Bacteria</taxon>
        <taxon>Pseudomonadati</taxon>
        <taxon>Verrucomicrobiota</taxon>
        <taxon>Verrucomicrobiia</taxon>
        <taxon>Verrucomicrobiales</taxon>
        <taxon>Verrucomicrobiaceae</taxon>
        <taxon>Luteolibacter</taxon>
    </lineage>
</organism>
<evidence type="ECO:0000256" key="1">
    <source>
        <dbReference type="SAM" id="MobiDB-lite"/>
    </source>
</evidence>
<dbReference type="KEGG" id="luo:HHL09_17235"/>
<dbReference type="RefSeq" id="WP_169455855.1">
    <property type="nucleotide sequence ID" value="NZ_CP051774.1"/>
</dbReference>
<gene>
    <name evidence="2" type="ORF">HHL09_17235</name>
</gene>
<evidence type="ECO:0000313" key="2">
    <source>
        <dbReference type="EMBL" id="QJE97455.1"/>
    </source>
</evidence>
<reference evidence="2 3" key="1">
    <citation type="submission" date="2020-04" db="EMBL/GenBank/DDBJ databases">
        <title>Luteolibacter sp. G-1-1-1 isolated from soil.</title>
        <authorList>
            <person name="Dahal R.H."/>
        </authorList>
    </citation>
    <scope>NUCLEOTIDE SEQUENCE [LARGE SCALE GENOMIC DNA]</scope>
    <source>
        <strain evidence="2 3">G-1-1-1</strain>
    </source>
</reference>
<protein>
    <submittedName>
        <fullName evidence="2">Uncharacterized protein</fullName>
    </submittedName>
</protein>
<keyword evidence="3" id="KW-1185">Reference proteome</keyword>
<feature type="region of interest" description="Disordered" evidence="1">
    <location>
        <begin position="22"/>
        <end position="57"/>
    </location>
</feature>
<dbReference type="Proteomes" id="UP000501812">
    <property type="component" value="Chromosome"/>
</dbReference>
<feature type="compositionally biased region" description="Low complexity" evidence="1">
    <location>
        <begin position="28"/>
        <end position="39"/>
    </location>
</feature>
<proteinExistence type="predicted"/>